<reference evidence="1 2" key="1">
    <citation type="submission" date="2017-04" db="EMBL/GenBank/DDBJ databases">
        <title>The whole genome sequencing and assembly of Halobacillus mangrovi strain.</title>
        <authorList>
            <person name="Lee S.-J."/>
            <person name="Park M.-K."/>
            <person name="Kim J.-Y."/>
            <person name="Lee Y.-J."/>
            <person name="Yi H."/>
            <person name="Bahn Y.-S."/>
            <person name="Kim J.F."/>
            <person name="Lee D.-W."/>
        </authorList>
    </citation>
    <scope>NUCLEOTIDE SEQUENCE [LARGE SCALE GENOMIC DNA]</scope>
    <source>
        <strain evidence="1 2">KTB 131</strain>
    </source>
</reference>
<dbReference type="KEGG" id="hmn:HM131_05020"/>
<dbReference type="OrthoDB" id="2974692at2"/>
<keyword evidence="2" id="KW-1185">Reference proteome</keyword>
<evidence type="ECO:0000313" key="2">
    <source>
        <dbReference type="Proteomes" id="UP000192527"/>
    </source>
</evidence>
<organism evidence="1 2">
    <name type="scientific">Halobacillus mangrovi</name>
    <dbReference type="NCBI Taxonomy" id="402384"/>
    <lineage>
        <taxon>Bacteria</taxon>
        <taxon>Bacillati</taxon>
        <taxon>Bacillota</taxon>
        <taxon>Bacilli</taxon>
        <taxon>Bacillales</taxon>
        <taxon>Bacillaceae</taxon>
        <taxon>Halobacillus</taxon>
    </lineage>
</organism>
<sequence>MKKCLTDEHLEQLGKVFVYYTYGISSETILEDEVPAPAVPFYFYVRLWLNDHDPIALLSTLHQYYESEGPSPPKYPL</sequence>
<evidence type="ECO:0000313" key="1">
    <source>
        <dbReference type="EMBL" id="ARI76236.1"/>
    </source>
</evidence>
<proteinExistence type="predicted"/>
<dbReference type="AlphaFoldDB" id="A0A1W5ZSF6"/>
<gene>
    <name evidence="1" type="ORF">HM131_05020</name>
</gene>
<dbReference type="Proteomes" id="UP000192527">
    <property type="component" value="Chromosome"/>
</dbReference>
<dbReference type="EMBL" id="CP020772">
    <property type="protein sequence ID" value="ARI76236.1"/>
    <property type="molecule type" value="Genomic_DNA"/>
</dbReference>
<accession>A0A1W5ZSF6</accession>
<name>A0A1W5ZSF6_9BACI</name>
<protein>
    <submittedName>
        <fullName evidence="1">Uncharacterized protein</fullName>
    </submittedName>
</protein>
<dbReference type="RefSeq" id="WP_085028569.1">
    <property type="nucleotide sequence ID" value="NZ_CP020772.1"/>
</dbReference>